<organism evidence="3 4">
    <name type="scientific">Phyllosticta citribraziliensis</name>
    <dbReference type="NCBI Taxonomy" id="989973"/>
    <lineage>
        <taxon>Eukaryota</taxon>
        <taxon>Fungi</taxon>
        <taxon>Dikarya</taxon>
        <taxon>Ascomycota</taxon>
        <taxon>Pezizomycotina</taxon>
        <taxon>Dothideomycetes</taxon>
        <taxon>Dothideomycetes incertae sedis</taxon>
        <taxon>Botryosphaeriales</taxon>
        <taxon>Phyllostictaceae</taxon>
        <taxon>Phyllosticta</taxon>
    </lineage>
</organism>
<dbReference type="Proteomes" id="UP001360953">
    <property type="component" value="Unassembled WGS sequence"/>
</dbReference>
<dbReference type="SUPFAM" id="SSF75304">
    <property type="entry name" value="Amidase signature (AS) enzymes"/>
    <property type="match status" value="1"/>
</dbReference>
<feature type="compositionally biased region" description="Low complexity" evidence="1">
    <location>
        <begin position="9"/>
        <end position="18"/>
    </location>
</feature>
<evidence type="ECO:0000256" key="1">
    <source>
        <dbReference type="SAM" id="MobiDB-lite"/>
    </source>
</evidence>
<feature type="compositionally biased region" description="Low complexity" evidence="1">
    <location>
        <begin position="28"/>
        <end position="43"/>
    </location>
</feature>
<feature type="region of interest" description="Disordered" evidence="1">
    <location>
        <begin position="1"/>
        <end position="49"/>
    </location>
</feature>
<dbReference type="Gene3D" id="3.90.1300.10">
    <property type="entry name" value="Amidase signature (AS) domain"/>
    <property type="match status" value="1"/>
</dbReference>
<evidence type="ECO:0000259" key="2">
    <source>
        <dbReference type="Pfam" id="PF01425"/>
    </source>
</evidence>
<dbReference type="EMBL" id="JBBPEH010000001">
    <property type="protein sequence ID" value="KAK7544425.1"/>
    <property type="molecule type" value="Genomic_DNA"/>
</dbReference>
<reference evidence="3 4" key="1">
    <citation type="submission" date="2024-04" db="EMBL/GenBank/DDBJ databases">
        <title>Phyllosticta paracitricarpa is synonymous to the EU quarantine fungus P. citricarpa based on phylogenomic analyses.</title>
        <authorList>
            <consortium name="Lawrence Berkeley National Laboratory"/>
            <person name="Van ingen-buijs V.A."/>
            <person name="Van westerhoven A.C."/>
            <person name="Haridas S."/>
            <person name="Skiadas P."/>
            <person name="Martin F."/>
            <person name="Groenewald J.Z."/>
            <person name="Crous P.W."/>
            <person name="Seidl M.F."/>
        </authorList>
    </citation>
    <scope>NUCLEOTIDE SEQUENCE [LARGE SCALE GENOMIC DNA]</scope>
    <source>
        <strain evidence="3 4">CPC 17464</strain>
    </source>
</reference>
<name>A0ABR1MC87_9PEZI</name>
<dbReference type="InterPro" id="IPR036928">
    <property type="entry name" value="AS_sf"/>
</dbReference>
<keyword evidence="4" id="KW-1185">Reference proteome</keyword>
<evidence type="ECO:0000313" key="3">
    <source>
        <dbReference type="EMBL" id="KAK7544425.1"/>
    </source>
</evidence>
<dbReference type="GeneID" id="92031604"/>
<feature type="domain" description="Amidase" evidence="2">
    <location>
        <begin position="140"/>
        <end position="602"/>
    </location>
</feature>
<dbReference type="RefSeq" id="XP_066659660.1">
    <property type="nucleotide sequence ID" value="XM_066798698.1"/>
</dbReference>
<dbReference type="PANTHER" id="PTHR42678">
    <property type="entry name" value="AMIDASE"/>
    <property type="match status" value="1"/>
</dbReference>
<accession>A0ABR1MC87</accession>
<gene>
    <name evidence="3" type="ORF">J3D65DRAFT_609555</name>
</gene>
<evidence type="ECO:0000313" key="4">
    <source>
        <dbReference type="Proteomes" id="UP001360953"/>
    </source>
</evidence>
<sequence>MPSSPSPPALSSSSATPSNEDNVKQLKSATARATPSTASTARNTARRHTSRHRHVFAVLLLVAAMLLAPLMSSGRGWCPSWTTWTTKTTPVRWRSWWWWRHHGGLQATLTADNSTLPSLAEATAEELQAGLGAGLFTSVDLVNAYVARIKEVNNSVRAVVELNSEAIGIANHLDAERRNGTVRGPLHGIPILIKNNIATDDQMENTAGSYALVGAKVPRDATVVRKLRKAGAIILGKTNLSQWANFRSNNSTSGWSALGGQVIGAYYPNQDPSGSSSGSGVGSALGLALAALGTETDGSILSPSNKNNLVGIKPSVGLTSRELVIPISPRQDTVGPMARTVKDAVYLLQAIAGVDPYDNYTSTIPNNGSLPDYVAACQLSALSGARIGVPTNVIEFFNSDGTYDTEVAAFKASLVVLAAAGATIVPDANYTAFSEYVQSQNETLVLGADFVANLATYLSKLTANPANLSSLADVRAFTQSDPREDYPDRDTGIWDAALNSSTPANTSPEVWAAYTANQILGGAGGLLGALDAHNLDAVVLPTSFSPGISAIIGTPVVTVPLGFYPANASVVSQEGARGLVDTAPGVPFGLSFAGRRWSEAALVGFAYAFEQRTKARARGKTWVSPTTELGDVLVKGAKPETCSE</sequence>
<comment type="caution">
    <text evidence="3">The sequence shown here is derived from an EMBL/GenBank/DDBJ whole genome shotgun (WGS) entry which is preliminary data.</text>
</comment>
<protein>
    <submittedName>
        <fullName evidence="3">Amidase</fullName>
    </submittedName>
</protein>
<proteinExistence type="predicted"/>
<dbReference type="InterPro" id="IPR023631">
    <property type="entry name" value="Amidase_dom"/>
</dbReference>
<dbReference type="PANTHER" id="PTHR42678:SF34">
    <property type="entry name" value="OS04G0183300 PROTEIN"/>
    <property type="match status" value="1"/>
</dbReference>
<dbReference type="Pfam" id="PF01425">
    <property type="entry name" value="Amidase"/>
    <property type="match status" value="1"/>
</dbReference>